<dbReference type="GO" id="GO:0005829">
    <property type="term" value="C:cytosol"/>
    <property type="evidence" value="ECO:0007669"/>
    <property type="project" value="TreeGrafter"/>
</dbReference>
<dbReference type="InterPro" id="IPR022896">
    <property type="entry name" value="TrioseP_Isoase_bac/euk"/>
</dbReference>
<dbReference type="Pfam" id="PF00121">
    <property type="entry name" value="TIM"/>
    <property type="match status" value="1"/>
</dbReference>
<dbReference type="InterPro" id="IPR000652">
    <property type="entry name" value="Triosephosphate_isomerase"/>
</dbReference>
<evidence type="ECO:0000256" key="2">
    <source>
        <dbReference type="ARBA" id="ARBA00007422"/>
    </source>
</evidence>
<comment type="pathway">
    <text evidence="1 7 8">Carbohydrate degradation; glycolysis; D-glyceraldehyde 3-phosphate from glycerone phosphate: step 1/1.</text>
</comment>
<feature type="active site" description="Proton acceptor" evidence="7">
    <location>
        <position position="167"/>
    </location>
</feature>
<comment type="subunit">
    <text evidence="7 8">Homodimer.</text>
</comment>
<organism evidence="9 10">
    <name type="scientific">Aerophobetes bacterium</name>
    <dbReference type="NCBI Taxonomy" id="2030807"/>
    <lineage>
        <taxon>Bacteria</taxon>
        <taxon>Candidatus Aerophobota</taxon>
    </lineage>
</organism>
<dbReference type="InterPro" id="IPR013785">
    <property type="entry name" value="Aldolase_TIM"/>
</dbReference>
<dbReference type="EC" id="5.3.1.1" evidence="7 8"/>
<dbReference type="Proteomes" id="UP000316360">
    <property type="component" value="Unassembled WGS sequence"/>
</dbReference>
<dbReference type="InterPro" id="IPR035990">
    <property type="entry name" value="TIM_sf"/>
</dbReference>
<evidence type="ECO:0000256" key="5">
    <source>
        <dbReference type="ARBA" id="ARBA00023152"/>
    </source>
</evidence>
<evidence type="ECO:0000256" key="1">
    <source>
        <dbReference type="ARBA" id="ARBA00004680"/>
    </source>
</evidence>
<evidence type="ECO:0000256" key="6">
    <source>
        <dbReference type="ARBA" id="ARBA00023235"/>
    </source>
</evidence>
<dbReference type="InterPro" id="IPR020861">
    <property type="entry name" value="Triosephosphate_isomerase_AS"/>
</dbReference>
<reference evidence="9 10" key="1">
    <citation type="submission" date="2019-03" db="EMBL/GenBank/DDBJ databases">
        <title>Metabolic potential of uncultured bacteria and archaea associated with petroleum seepage in deep-sea sediments.</title>
        <authorList>
            <person name="Dong X."/>
            <person name="Hubert C."/>
        </authorList>
    </citation>
    <scope>NUCLEOTIDE SEQUENCE [LARGE SCALE GENOMIC DNA]</scope>
    <source>
        <strain evidence="9">E44_bin7</strain>
    </source>
</reference>
<comment type="function">
    <text evidence="7">Involved in the gluconeogenesis. Catalyzes stereospecifically the conversion of dihydroxyacetone phosphate (DHAP) to D-glyceraldehyde-3-phosphate (G3P).</text>
</comment>
<comment type="similarity">
    <text evidence="2 7 8">Belongs to the triosephosphate isomerase family.</text>
</comment>
<evidence type="ECO:0000256" key="3">
    <source>
        <dbReference type="ARBA" id="ARBA00022432"/>
    </source>
</evidence>
<protein>
    <recommendedName>
        <fullName evidence="7 8">Triosephosphate isomerase</fullName>
        <shortName evidence="7">TIM</shortName>
        <shortName evidence="7">TPI</shortName>
        <ecNumber evidence="7 8">5.3.1.1</ecNumber>
    </recommendedName>
    <alternativeName>
        <fullName evidence="7">Triose-phosphate isomerase</fullName>
    </alternativeName>
</protein>
<accession>A0A523RXQ3</accession>
<comment type="catalytic activity">
    <reaction evidence="7 8">
        <text>D-glyceraldehyde 3-phosphate = dihydroxyacetone phosphate</text>
        <dbReference type="Rhea" id="RHEA:18585"/>
        <dbReference type="ChEBI" id="CHEBI:57642"/>
        <dbReference type="ChEBI" id="CHEBI:59776"/>
        <dbReference type="EC" id="5.3.1.1"/>
    </reaction>
</comment>
<dbReference type="NCBIfam" id="TIGR00419">
    <property type="entry name" value="tim"/>
    <property type="match status" value="1"/>
</dbReference>
<feature type="binding site" evidence="7">
    <location>
        <begin position="9"/>
        <end position="11"/>
    </location>
    <ligand>
        <name>substrate</name>
    </ligand>
</feature>
<keyword evidence="4 7" id="KW-0963">Cytoplasm</keyword>
<sequence length="258" mass="28556">MRTPIFGGNWKMHKTVKEAIHTGEDLKEEIGNIEGVEVVVFPPFTALNAVKAVLKETGIGLGAQNMYWEEKGAYTGEISPLMLLEAGCRYVILGHSERRGYFGETNLRINKKLKAALSLGLIPVVCVGEKLEERRKGKAKGVVATQLRECLEKVNSPEVQRLVIAYEPVWAIGTGETATPQQAQEMHRLIRGILLELLGEEIAASIRIQYGGSVKPENIKDLMRQPDIDGALVGGASLQARSFARIIRYKNRNPLRNI</sequence>
<dbReference type="GO" id="GO:0019563">
    <property type="term" value="P:glycerol catabolic process"/>
    <property type="evidence" value="ECO:0007669"/>
    <property type="project" value="TreeGrafter"/>
</dbReference>
<evidence type="ECO:0000256" key="8">
    <source>
        <dbReference type="RuleBase" id="RU363013"/>
    </source>
</evidence>
<dbReference type="GO" id="GO:0006094">
    <property type="term" value="P:gluconeogenesis"/>
    <property type="evidence" value="ECO:0007669"/>
    <property type="project" value="UniProtKB-UniRule"/>
</dbReference>
<dbReference type="GO" id="GO:0046166">
    <property type="term" value="P:glyceraldehyde-3-phosphate biosynthetic process"/>
    <property type="evidence" value="ECO:0007669"/>
    <property type="project" value="TreeGrafter"/>
</dbReference>
<dbReference type="AlphaFoldDB" id="A0A523RXQ3"/>
<feature type="binding site" evidence="7">
    <location>
        <position position="213"/>
    </location>
    <ligand>
        <name>substrate</name>
    </ligand>
</feature>
<evidence type="ECO:0000313" key="10">
    <source>
        <dbReference type="Proteomes" id="UP000316360"/>
    </source>
</evidence>
<keyword evidence="3 7" id="KW-0312">Gluconeogenesis</keyword>
<dbReference type="HAMAP" id="MF_00147_B">
    <property type="entry name" value="TIM_B"/>
    <property type="match status" value="1"/>
</dbReference>
<proteinExistence type="inferred from homology"/>
<gene>
    <name evidence="7" type="primary">tpiA</name>
    <name evidence="9" type="ORF">E3J84_03875</name>
</gene>
<dbReference type="PROSITE" id="PS00171">
    <property type="entry name" value="TIM_1"/>
    <property type="match status" value="1"/>
</dbReference>
<dbReference type="GO" id="GO:0004807">
    <property type="term" value="F:triose-phosphate isomerase activity"/>
    <property type="evidence" value="ECO:0007669"/>
    <property type="project" value="UniProtKB-UniRule"/>
</dbReference>
<dbReference type="FunFam" id="3.20.20.70:FF:000016">
    <property type="entry name" value="Triosephosphate isomerase"/>
    <property type="match status" value="1"/>
</dbReference>
<dbReference type="EMBL" id="SOKJ01000218">
    <property type="protein sequence ID" value="TET10540.1"/>
    <property type="molecule type" value="Genomic_DNA"/>
</dbReference>
<keyword evidence="6 7" id="KW-0413">Isomerase</keyword>
<dbReference type="PANTHER" id="PTHR21139">
    <property type="entry name" value="TRIOSEPHOSPHATE ISOMERASE"/>
    <property type="match status" value="1"/>
</dbReference>
<evidence type="ECO:0000256" key="4">
    <source>
        <dbReference type="ARBA" id="ARBA00022490"/>
    </source>
</evidence>
<comment type="pathway">
    <text evidence="7 8">Carbohydrate biosynthesis; gluconeogenesis.</text>
</comment>
<dbReference type="UniPathway" id="UPA00109">
    <property type="reaction ID" value="UER00189"/>
</dbReference>
<dbReference type="UniPathway" id="UPA00138"/>
<evidence type="ECO:0000313" key="9">
    <source>
        <dbReference type="EMBL" id="TET10540.1"/>
    </source>
</evidence>
<keyword evidence="5 7" id="KW-0324">Glycolysis</keyword>
<dbReference type="PROSITE" id="PS51440">
    <property type="entry name" value="TIM_2"/>
    <property type="match status" value="1"/>
</dbReference>
<dbReference type="Gene3D" id="3.20.20.70">
    <property type="entry name" value="Aldolase class I"/>
    <property type="match status" value="1"/>
</dbReference>
<feature type="binding site" evidence="7">
    <location>
        <begin position="234"/>
        <end position="235"/>
    </location>
    <ligand>
        <name>substrate</name>
    </ligand>
</feature>
<dbReference type="SUPFAM" id="SSF51351">
    <property type="entry name" value="Triosephosphate isomerase (TIM)"/>
    <property type="match status" value="1"/>
</dbReference>
<comment type="caution">
    <text evidence="9">The sequence shown here is derived from an EMBL/GenBank/DDBJ whole genome shotgun (WGS) entry which is preliminary data.</text>
</comment>
<feature type="binding site" evidence="7">
    <location>
        <position position="173"/>
    </location>
    <ligand>
        <name>substrate</name>
    </ligand>
</feature>
<name>A0A523RXQ3_UNCAE</name>
<dbReference type="PANTHER" id="PTHR21139:SF42">
    <property type="entry name" value="TRIOSEPHOSPHATE ISOMERASE"/>
    <property type="match status" value="1"/>
</dbReference>
<dbReference type="CDD" id="cd00311">
    <property type="entry name" value="TIM"/>
    <property type="match status" value="1"/>
</dbReference>
<dbReference type="GO" id="GO:0006096">
    <property type="term" value="P:glycolytic process"/>
    <property type="evidence" value="ECO:0007669"/>
    <property type="project" value="UniProtKB-UniRule"/>
</dbReference>
<evidence type="ECO:0000256" key="7">
    <source>
        <dbReference type="HAMAP-Rule" id="MF_00147"/>
    </source>
</evidence>
<comment type="subcellular location">
    <subcellularLocation>
        <location evidence="7 8">Cytoplasm</location>
    </subcellularLocation>
</comment>
<feature type="active site" description="Electrophile" evidence="7">
    <location>
        <position position="95"/>
    </location>
</feature>